<organism evidence="2 3">
    <name type="scientific">Prevotella communis</name>
    <dbReference type="NCBI Taxonomy" id="2913614"/>
    <lineage>
        <taxon>Bacteria</taxon>
        <taxon>Pseudomonadati</taxon>
        <taxon>Bacteroidota</taxon>
        <taxon>Bacteroidia</taxon>
        <taxon>Bacteroidales</taxon>
        <taxon>Prevotellaceae</taxon>
        <taxon>Prevotella</taxon>
    </lineage>
</organism>
<dbReference type="AlphaFoldDB" id="A0A1H0EG62"/>
<evidence type="ECO:0000259" key="1">
    <source>
        <dbReference type="SMART" id="SM00974"/>
    </source>
</evidence>
<evidence type="ECO:0000313" key="2">
    <source>
        <dbReference type="EMBL" id="SDN81328.1"/>
    </source>
</evidence>
<dbReference type="EMBL" id="FNIW01000003">
    <property type="protein sequence ID" value="SDN81328.1"/>
    <property type="molecule type" value="Genomic_DNA"/>
</dbReference>
<comment type="caution">
    <text evidence="2">The sequence shown here is derived from an EMBL/GenBank/DDBJ whole genome shotgun (WGS) entry which is preliminary data.</text>
</comment>
<dbReference type="RefSeq" id="WP_091852035.1">
    <property type="nucleotide sequence ID" value="NZ_FNIW01000003.1"/>
</dbReference>
<accession>A0A1H0EG62</accession>
<gene>
    <name evidence="2" type="ORF">SAMN04487900_103148</name>
</gene>
<dbReference type="Proteomes" id="UP000199134">
    <property type="component" value="Unassembled WGS sequence"/>
</dbReference>
<protein>
    <submittedName>
        <fullName evidence="2">T5orf172 domain-containing protein</fullName>
    </submittedName>
</protein>
<reference evidence="3" key="1">
    <citation type="submission" date="2016-10" db="EMBL/GenBank/DDBJ databases">
        <authorList>
            <person name="de Groot N.N."/>
        </authorList>
    </citation>
    <scope>NUCLEOTIDE SEQUENCE [LARGE SCALE GENOMIC DNA]</scope>
    <source>
        <strain evidence="3">BP1-145</strain>
    </source>
</reference>
<name>A0A1H0EG62_9BACT</name>
<feature type="domain" description="Bacteriophage T5 Orf172 DNA-binding" evidence="1">
    <location>
        <begin position="16"/>
        <end position="98"/>
    </location>
</feature>
<dbReference type="Pfam" id="PF10544">
    <property type="entry name" value="T5orf172"/>
    <property type="match status" value="1"/>
</dbReference>
<dbReference type="SMART" id="SM00974">
    <property type="entry name" value="T5orf172"/>
    <property type="match status" value="1"/>
</dbReference>
<dbReference type="OrthoDB" id="2313491at2"/>
<dbReference type="InterPro" id="IPR018306">
    <property type="entry name" value="Phage_T5_Orf172_DNA-bd"/>
</dbReference>
<proteinExistence type="predicted"/>
<sequence>MADKETGYVYILTNPSFREDWVKIGKSSRPVNVRSKELDNTAVPLPFDIYATMQTEKYSEAEKVIHKQIDRLTDRRIRQNREFFNLEPAMALDIMLDLARLSPDAVVMKYENGESFQIYPVMDVVIKHGKDKKEQRPPFDFSMVGLTIGDEIIFDALQLSVKVAGKNKVEYDGRLWSLSAFCGTYLPEEMHNKSEAYQGPKYFSYKGQTLWEIRLEKEKKIANI</sequence>
<evidence type="ECO:0000313" key="3">
    <source>
        <dbReference type="Proteomes" id="UP000199134"/>
    </source>
</evidence>